<evidence type="ECO:0000313" key="19">
    <source>
        <dbReference type="Proteomes" id="UP000694424"/>
    </source>
</evidence>
<dbReference type="PRINTS" id="PR00452">
    <property type="entry name" value="SH3DOMAIN"/>
</dbReference>
<dbReference type="SMART" id="SM00326">
    <property type="entry name" value="SH3"/>
    <property type="match status" value="1"/>
</dbReference>
<evidence type="ECO:0000256" key="2">
    <source>
        <dbReference type="ARBA" id="ARBA00004236"/>
    </source>
</evidence>
<keyword evidence="19" id="KW-1185">Reference proteome</keyword>
<keyword evidence="7" id="KW-0963">Cytoplasm</keyword>
<keyword evidence="12" id="KW-0539">Nucleus</keyword>
<organism evidence="18 19">
    <name type="scientific">Apteryx owenii</name>
    <name type="common">Little spotted kiwi</name>
    <dbReference type="NCBI Taxonomy" id="8824"/>
    <lineage>
        <taxon>Eukaryota</taxon>
        <taxon>Metazoa</taxon>
        <taxon>Chordata</taxon>
        <taxon>Craniata</taxon>
        <taxon>Vertebrata</taxon>
        <taxon>Euteleostomi</taxon>
        <taxon>Archelosauria</taxon>
        <taxon>Archosauria</taxon>
        <taxon>Dinosauria</taxon>
        <taxon>Saurischia</taxon>
        <taxon>Theropoda</taxon>
        <taxon>Coelurosauria</taxon>
        <taxon>Aves</taxon>
        <taxon>Palaeognathae</taxon>
        <taxon>Apterygiformes</taxon>
        <taxon>Apterygidae</taxon>
        <taxon>Apteryx</taxon>
    </lineage>
</organism>
<dbReference type="SUPFAM" id="SSF50729">
    <property type="entry name" value="PH domain-like"/>
    <property type="match status" value="1"/>
</dbReference>
<feature type="compositionally biased region" description="Acidic residues" evidence="15">
    <location>
        <begin position="251"/>
        <end position="260"/>
    </location>
</feature>
<evidence type="ECO:0000256" key="5">
    <source>
        <dbReference type="ARBA" id="ARBA00022443"/>
    </source>
</evidence>
<dbReference type="GO" id="GO:0005886">
    <property type="term" value="C:plasma membrane"/>
    <property type="evidence" value="ECO:0007669"/>
    <property type="project" value="UniProtKB-SubCell"/>
</dbReference>
<keyword evidence="9" id="KW-0391">Immunity</keyword>
<dbReference type="Ensembl" id="ENSAOWT00000016271.1">
    <property type="protein sequence ID" value="ENSAOWP00000014337.1"/>
    <property type="gene ID" value="ENSAOWG00000009791.1"/>
</dbReference>
<dbReference type="InterPro" id="IPR037781">
    <property type="entry name" value="SKAP_fam"/>
</dbReference>
<keyword evidence="6" id="KW-1003">Cell membrane</keyword>
<dbReference type="PROSITE" id="PS50002">
    <property type="entry name" value="SH3"/>
    <property type="match status" value="1"/>
</dbReference>
<dbReference type="GO" id="GO:0005634">
    <property type="term" value="C:nucleus"/>
    <property type="evidence" value="ECO:0007669"/>
    <property type="project" value="UniProtKB-SubCell"/>
</dbReference>
<evidence type="ECO:0000256" key="9">
    <source>
        <dbReference type="ARBA" id="ARBA00022859"/>
    </source>
</evidence>
<evidence type="ECO:0000313" key="18">
    <source>
        <dbReference type="Ensembl" id="ENSAOWP00000014337.1"/>
    </source>
</evidence>
<feature type="region of interest" description="Disordered" evidence="15">
    <location>
        <begin position="224"/>
        <end position="260"/>
    </location>
</feature>
<evidence type="ECO:0000256" key="6">
    <source>
        <dbReference type="ARBA" id="ARBA00022475"/>
    </source>
</evidence>
<feature type="domain" description="SH3" evidence="16">
    <location>
        <begin position="294"/>
        <end position="355"/>
    </location>
</feature>
<dbReference type="Gene3D" id="6.10.250.220">
    <property type="match status" value="1"/>
</dbReference>
<evidence type="ECO:0000259" key="17">
    <source>
        <dbReference type="PROSITE" id="PS50003"/>
    </source>
</evidence>
<dbReference type="InterPro" id="IPR001452">
    <property type="entry name" value="SH3_domain"/>
</dbReference>
<evidence type="ECO:0000256" key="10">
    <source>
        <dbReference type="ARBA" id="ARBA00023130"/>
    </source>
</evidence>
<dbReference type="GO" id="GO:0005737">
    <property type="term" value="C:cytoplasm"/>
    <property type="evidence" value="ECO:0007669"/>
    <property type="project" value="UniProtKB-SubCell"/>
</dbReference>
<evidence type="ECO:0000256" key="3">
    <source>
        <dbReference type="ARBA" id="ARBA00004496"/>
    </source>
</evidence>
<accession>A0A8B9PSW1</accession>
<dbReference type="PANTHER" id="PTHR15129">
    <property type="entry name" value="SRC-ASSOCIATED ADAPTOR PROTEIN"/>
    <property type="match status" value="1"/>
</dbReference>
<evidence type="ECO:0000256" key="13">
    <source>
        <dbReference type="ARBA" id="ARBA00039670"/>
    </source>
</evidence>
<dbReference type="AlphaFoldDB" id="A0A8B9PSW1"/>
<dbReference type="Gene3D" id="2.30.30.40">
    <property type="entry name" value="SH3 Domains"/>
    <property type="match status" value="1"/>
</dbReference>
<dbReference type="PANTHER" id="PTHR15129:SF1">
    <property type="entry name" value="SRC KINASE-ASSOCIATED PHOSPHOPROTEIN 1"/>
    <property type="match status" value="1"/>
</dbReference>
<feature type="region of interest" description="Disordered" evidence="15">
    <location>
        <begin position="274"/>
        <end position="293"/>
    </location>
</feature>
<dbReference type="Proteomes" id="UP000694424">
    <property type="component" value="Unplaced"/>
</dbReference>
<dbReference type="GO" id="GO:0002250">
    <property type="term" value="P:adaptive immune response"/>
    <property type="evidence" value="ECO:0007669"/>
    <property type="project" value="UniProtKB-KW"/>
</dbReference>
<dbReference type="Pfam" id="PF00018">
    <property type="entry name" value="SH3_1"/>
    <property type="match status" value="1"/>
</dbReference>
<sequence>MIPEEIQRLLEDAESYLVDGLQNENLSAKAREQRDAILFGFQQVKARYHLEFLPRGEDLHDACFGRDSSDENQSWSLAPSMTSDVSLPSDFQDDGLEEIVPRPVQDTGNILKQGYLEKRSRDHGFFGSEWQKRWCVLNRRTFYYYANEKSKQPKGTFSIEHYSARLASHLRKDSRRKCCFELICPGKRTYEFTARSPAEAEDWVDQIQFLLKDLTSLTIPYDEEDEEEPYNDVDSSDSLNTASHNTTMNQDEPDDGMGEDDIYEVMPEEELDPPFAEDTEDARSGQRNGNPPRDFASYYQGVWDCSSDHPDELSFRRGDLIYVLSKEYNMYGWWVGELNNVVGIVPKDYLVAAYDLEER</sequence>
<feature type="compositionally biased region" description="Polar residues" evidence="15">
    <location>
        <begin position="236"/>
        <end position="250"/>
    </location>
</feature>
<dbReference type="InterPro" id="IPR001849">
    <property type="entry name" value="PH_domain"/>
</dbReference>
<dbReference type="SMART" id="SM00233">
    <property type="entry name" value="PH"/>
    <property type="match status" value="1"/>
</dbReference>
<comment type="similarity">
    <text evidence="4">Belongs to the SKAP family.</text>
</comment>
<dbReference type="Pfam" id="PF00169">
    <property type="entry name" value="PH"/>
    <property type="match status" value="1"/>
</dbReference>
<evidence type="ECO:0000256" key="1">
    <source>
        <dbReference type="ARBA" id="ARBA00004123"/>
    </source>
</evidence>
<evidence type="ECO:0000256" key="14">
    <source>
        <dbReference type="PROSITE-ProRule" id="PRU00192"/>
    </source>
</evidence>
<dbReference type="InterPro" id="IPR011993">
    <property type="entry name" value="PH-like_dom_sf"/>
</dbReference>
<keyword evidence="10" id="KW-1064">Adaptive immunity</keyword>
<dbReference type="SUPFAM" id="SSF50044">
    <property type="entry name" value="SH3-domain"/>
    <property type="match status" value="1"/>
</dbReference>
<keyword evidence="11" id="KW-0472">Membrane</keyword>
<dbReference type="InterPro" id="IPR035765">
    <property type="entry name" value="SKAP1_SH3"/>
</dbReference>
<evidence type="ECO:0000259" key="16">
    <source>
        <dbReference type="PROSITE" id="PS50002"/>
    </source>
</evidence>
<dbReference type="CDD" id="cd13380">
    <property type="entry name" value="PH_Skap1"/>
    <property type="match status" value="1"/>
</dbReference>
<feature type="compositionally biased region" description="Acidic residues" evidence="15">
    <location>
        <begin position="224"/>
        <end position="235"/>
    </location>
</feature>
<evidence type="ECO:0000256" key="8">
    <source>
        <dbReference type="ARBA" id="ARBA00022553"/>
    </source>
</evidence>
<name>A0A8B9PSW1_APTOW</name>
<evidence type="ECO:0000256" key="7">
    <source>
        <dbReference type="ARBA" id="ARBA00022490"/>
    </source>
</evidence>
<proteinExistence type="inferred from homology"/>
<protein>
    <recommendedName>
        <fullName evidence="13">Src kinase-associated phosphoprotein 1</fullName>
    </recommendedName>
</protein>
<dbReference type="PROSITE" id="PS50003">
    <property type="entry name" value="PH_DOMAIN"/>
    <property type="match status" value="1"/>
</dbReference>
<evidence type="ECO:0000256" key="11">
    <source>
        <dbReference type="ARBA" id="ARBA00023136"/>
    </source>
</evidence>
<dbReference type="Gene3D" id="2.30.29.30">
    <property type="entry name" value="Pleckstrin-homology domain (PH domain)/Phosphotyrosine-binding domain (PTB)"/>
    <property type="match status" value="1"/>
</dbReference>
<dbReference type="CDD" id="cd12044">
    <property type="entry name" value="SH3_SKAP1"/>
    <property type="match status" value="1"/>
</dbReference>
<keyword evidence="5 14" id="KW-0728">SH3 domain</keyword>
<keyword evidence="8" id="KW-0597">Phosphoprotein</keyword>
<dbReference type="FunFam" id="2.30.30.40:FF:000097">
    <property type="entry name" value="Putative src kinase-associated phosphoprotein 2"/>
    <property type="match status" value="1"/>
</dbReference>
<evidence type="ECO:0000256" key="12">
    <source>
        <dbReference type="ARBA" id="ARBA00023242"/>
    </source>
</evidence>
<evidence type="ECO:0000256" key="4">
    <source>
        <dbReference type="ARBA" id="ARBA00005864"/>
    </source>
</evidence>
<comment type="subcellular location">
    <subcellularLocation>
        <location evidence="2">Cell membrane</location>
    </subcellularLocation>
    <subcellularLocation>
        <location evidence="3">Cytoplasm</location>
    </subcellularLocation>
    <subcellularLocation>
        <location evidence="1">Nucleus</location>
    </subcellularLocation>
</comment>
<dbReference type="InterPro" id="IPR036028">
    <property type="entry name" value="SH3-like_dom_sf"/>
</dbReference>
<evidence type="ECO:0000256" key="15">
    <source>
        <dbReference type="SAM" id="MobiDB-lite"/>
    </source>
</evidence>
<reference evidence="18" key="2">
    <citation type="submission" date="2025-09" db="UniProtKB">
        <authorList>
            <consortium name="Ensembl"/>
        </authorList>
    </citation>
    <scope>IDENTIFICATION</scope>
</reference>
<reference evidence="18" key="1">
    <citation type="submission" date="2025-08" db="UniProtKB">
        <authorList>
            <consortium name="Ensembl"/>
        </authorList>
    </citation>
    <scope>IDENTIFICATION</scope>
</reference>
<feature type="domain" description="PH" evidence="17">
    <location>
        <begin position="109"/>
        <end position="212"/>
    </location>
</feature>